<dbReference type="Gene3D" id="3.50.50.60">
    <property type="entry name" value="FAD/NAD(P)-binding domain"/>
    <property type="match status" value="1"/>
</dbReference>
<dbReference type="STRING" id="45235.A0A2K3QEY5"/>
<evidence type="ECO:0000313" key="3">
    <source>
        <dbReference type="Proteomes" id="UP000236621"/>
    </source>
</evidence>
<evidence type="ECO:0000259" key="1">
    <source>
        <dbReference type="Pfam" id="PF01266"/>
    </source>
</evidence>
<sequence length="402" mass="42268">MATTVILGSGIIGLSTAYYLSQHQPGSSIHLVDASPELFASASGYAGGFLARDWFPPAAADLGALSYDEHRKLAEREGGREKWGYTRSVTVSYEPRGPRADGKRGEDWLLEGTSRVGIVKDRGKKDGEAPGWLRRVDGDALSVVDDGEGTALVDPLKLCRFLLQRCKAAGVQVHHPATALSIGTDVRGELANVCIGYTDSSAETEFPATRLLLSAGVWTPQVFASLFKGATAAIPVGRLGGHSLVVRTPGGAGDVCHSVYCRLDALSSEMYSRPSGVIYLAGVNSAALPLPAPATGAAPVEESLEELKRVARRLIVSEGELEVVRAGLCFRPTTDRGTPYIARLTDEQLGGGVKTREGERGGVFVAAGHGPWGITLCLGTGMAMAEMMCGKQTSVDVSGLGL</sequence>
<dbReference type="Proteomes" id="UP000236621">
    <property type="component" value="Unassembled WGS sequence"/>
</dbReference>
<dbReference type="GO" id="GO:0005829">
    <property type="term" value="C:cytosol"/>
    <property type="evidence" value="ECO:0007669"/>
    <property type="project" value="GOC"/>
</dbReference>
<proteinExistence type="predicted"/>
<feature type="domain" description="FAD dependent oxidoreductase" evidence="1">
    <location>
        <begin position="5"/>
        <end position="387"/>
    </location>
</feature>
<dbReference type="SUPFAM" id="SSF51971">
    <property type="entry name" value="Nucleotide-binding domain"/>
    <property type="match status" value="1"/>
</dbReference>
<dbReference type="AlphaFoldDB" id="A0A2K3QEY5"/>
<evidence type="ECO:0000313" key="2">
    <source>
        <dbReference type="EMBL" id="PNY26071.1"/>
    </source>
</evidence>
<dbReference type="PANTHER" id="PTHR13847:SF185">
    <property type="entry name" value="FAD DEPENDENT OXIDOREDUCTASE SUPERFAMILY (AFU_ORTHOLOGUE AFUA_3G02360)"/>
    <property type="match status" value="1"/>
</dbReference>
<protein>
    <recommendedName>
        <fullName evidence="1">FAD dependent oxidoreductase domain-containing protein</fullName>
    </recommendedName>
</protein>
<reference evidence="2 3" key="1">
    <citation type="submission" date="2017-08" db="EMBL/GenBank/DDBJ databases">
        <title>Harnessing the power of phylogenomics to disentangle the directionality and signatures of interkingdom host jumping in the parasitic fungal genus Tolypocladium.</title>
        <authorList>
            <person name="Quandt C.A."/>
            <person name="Patterson W."/>
            <person name="Spatafora J.W."/>
        </authorList>
    </citation>
    <scope>NUCLEOTIDE SEQUENCE [LARGE SCALE GENOMIC DNA]</scope>
    <source>
        <strain evidence="2 3">CBS 113982</strain>
    </source>
</reference>
<dbReference type="PANTHER" id="PTHR13847">
    <property type="entry name" value="SARCOSINE DEHYDROGENASE-RELATED"/>
    <property type="match status" value="1"/>
</dbReference>
<dbReference type="OrthoDB" id="498204at2759"/>
<comment type="caution">
    <text evidence="2">The sequence shown here is derived from an EMBL/GenBank/DDBJ whole genome shotgun (WGS) entry which is preliminary data.</text>
</comment>
<keyword evidence="3" id="KW-1185">Reference proteome</keyword>
<dbReference type="Pfam" id="PF01266">
    <property type="entry name" value="DAO"/>
    <property type="match status" value="1"/>
</dbReference>
<name>A0A2K3QEY5_9HYPO</name>
<dbReference type="GO" id="GO:0042147">
    <property type="term" value="P:retrograde transport, endosome to Golgi"/>
    <property type="evidence" value="ECO:0007669"/>
    <property type="project" value="TreeGrafter"/>
</dbReference>
<dbReference type="InterPro" id="IPR036188">
    <property type="entry name" value="FAD/NAD-bd_sf"/>
</dbReference>
<dbReference type="EMBL" id="NRSZ01000614">
    <property type="protein sequence ID" value="PNY26071.1"/>
    <property type="molecule type" value="Genomic_DNA"/>
</dbReference>
<dbReference type="InterPro" id="IPR006076">
    <property type="entry name" value="FAD-dep_OxRdtase"/>
</dbReference>
<organism evidence="2 3">
    <name type="scientific">Tolypocladium capitatum</name>
    <dbReference type="NCBI Taxonomy" id="45235"/>
    <lineage>
        <taxon>Eukaryota</taxon>
        <taxon>Fungi</taxon>
        <taxon>Dikarya</taxon>
        <taxon>Ascomycota</taxon>
        <taxon>Pezizomycotina</taxon>
        <taxon>Sordariomycetes</taxon>
        <taxon>Hypocreomycetidae</taxon>
        <taxon>Hypocreales</taxon>
        <taxon>Ophiocordycipitaceae</taxon>
        <taxon>Tolypocladium</taxon>
    </lineage>
</organism>
<dbReference type="Gene3D" id="3.30.9.10">
    <property type="entry name" value="D-Amino Acid Oxidase, subunit A, domain 2"/>
    <property type="match status" value="1"/>
</dbReference>
<accession>A0A2K3QEY5</accession>
<dbReference type="GO" id="GO:0005770">
    <property type="term" value="C:late endosome"/>
    <property type="evidence" value="ECO:0007669"/>
    <property type="project" value="TreeGrafter"/>
</dbReference>
<gene>
    <name evidence="2" type="ORF">TCAP_03994</name>
</gene>